<dbReference type="AlphaFoldDB" id="B8GF48"/>
<comment type="similarity">
    <text evidence="8">Belongs to the peptidase M24A family.</text>
</comment>
<dbReference type="Proteomes" id="UP000002457">
    <property type="component" value="Chromosome"/>
</dbReference>
<comment type="cofactor">
    <cofactor evidence="3">
        <name>Fe(2+)</name>
        <dbReference type="ChEBI" id="CHEBI:29033"/>
    </cofactor>
</comment>
<evidence type="ECO:0000313" key="10">
    <source>
        <dbReference type="EMBL" id="ACL17854.1"/>
    </source>
</evidence>
<evidence type="ECO:0000256" key="1">
    <source>
        <dbReference type="ARBA" id="ARBA00000294"/>
    </source>
</evidence>
<dbReference type="EC" id="3.4.11.18" evidence="8"/>
<dbReference type="InterPro" id="IPR036005">
    <property type="entry name" value="Creatinase/aminopeptidase-like"/>
</dbReference>
<sequence>MKDEIRDNYTEAGTLASAILKKGRGMVTVGASLLDVVEGIEQMVVDEGAGLAFPLNVSFNEAAAHDTAYAGDERVFAAGDLIKIDLGVHLDGYIADTATTVNLGDHADLVSASEQALAEAIRAVRPGVTTGELGGIIQQTIEAKGFKPIANLTGHGLGQFQIHTQPSIPNIRLIGGTPLVEGMVIAIEPFATTGSGRVNDEQRIEILQQIGNHPVRMPAARRVLEDISDRNGMPFARRWITDQKRDLALNALIRAGVCYGYPVLHDQPGSMVSQHEHTLIVTEEGSFVTTA</sequence>
<dbReference type="NCBIfam" id="TIGR00501">
    <property type="entry name" value="met_pdase_II"/>
    <property type="match status" value="1"/>
</dbReference>
<evidence type="ECO:0000256" key="6">
    <source>
        <dbReference type="ARBA" id="ARBA00022723"/>
    </source>
</evidence>
<evidence type="ECO:0000256" key="5">
    <source>
        <dbReference type="ARBA" id="ARBA00022670"/>
    </source>
</evidence>
<dbReference type="Pfam" id="PF00557">
    <property type="entry name" value="Peptidase_M24"/>
    <property type="match status" value="1"/>
</dbReference>
<dbReference type="InterPro" id="IPR001714">
    <property type="entry name" value="Pept_M24_MAP"/>
</dbReference>
<dbReference type="PROSITE" id="PS01202">
    <property type="entry name" value="MAP_2"/>
    <property type="match status" value="1"/>
</dbReference>
<dbReference type="GO" id="GO:0006508">
    <property type="term" value="P:proteolysis"/>
    <property type="evidence" value="ECO:0007669"/>
    <property type="project" value="UniProtKB-KW"/>
</dbReference>
<dbReference type="STRING" id="521011.Mpal_2584"/>
<dbReference type="HOGENOM" id="CLU_015857_7_0_2"/>
<feature type="domain" description="Peptidase M24" evidence="9">
    <location>
        <begin position="8"/>
        <end position="194"/>
    </location>
</feature>
<evidence type="ECO:0000256" key="2">
    <source>
        <dbReference type="ARBA" id="ARBA00001936"/>
    </source>
</evidence>
<comment type="catalytic activity">
    <reaction evidence="1 8">
        <text>Release of N-terminal amino acids, preferentially methionine, from peptides and arylamides.</text>
        <dbReference type="EC" id="3.4.11.18"/>
    </reaction>
</comment>
<evidence type="ECO:0000259" key="9">
    <source>
        <dbReference type="Pfam" id="PF00557"/>
    </source>
</evidence>
<evidence type="ECO:0000256" key="7">
    <source>
        <dbReference type="ARBA" id="ARBA00022801"/>
    </source>
</evidence>
<dbReference type="InterPro" id="IPR036388">
    <property type="entry name" value="WH-like_DNA-bd_sf"/>
</dbReference>
<dbReference type="PANTHER" id="PTHR45777:SF2">
    <property type="entry name" value="METHIONINE AMINOPEPTIDASE 2"/>
    <property type="match status" value="1"/>
</dbReference>
<accession>B8GF48</accession>
<dbReference type="KEGG" id="mpl:Mpal_2584"/>
<dbReference type="InterPro" id="IPR002468">
    <property type="entry name" value="Pept_M24A_MAP2"/>
</dbReference>
<evidence type="ECO:0000256" key="8">
    <source>
        <dbReference type="RuleBase" id="RU003653"/>
    </source>
</evidence>
<dbReference type="GeneID" id="7270711"/>
<dbReference type="GO" id="GO:0046872">
    <property type="term" value="F:metal ion binding"/>
    <property type="evidence" value="ECO:0007669"/>
    <property type="project" value="UniProtKB-KW"/>
</dbReference>
<keyword evidence="6 8" id="KW-0479">Metal-binding</keyword>
<comment type="cofactor">
    <cofactor evidence="2">
        <name>Mn(2+)</name>
        <dbReference type="ChEBI" id="CHEBI:29035"/>
    </cofactor>
</comment>
<dbReference type="GO" id="GO:0005737">
    <property type="term" value="C:cytoplasm"/>
    <property type="evidence" value="ECO:0007669"/>
    <property type="project" value="TreeGrafter"/>
</dbReference>
<gene>
    <name evidence="10" type="ordered locus">Mpal_2584</name>
</gene>
<evidence type="ECO:0000313" key="11">
    <source>
        <dbReference type="Proteomes" id="UP000002457"/>
    </source>
</evidence>
<dbReference type="EMBL" id="CP001338">
    <property type="protein sequence ID" value="ACL17854.1"/>
    <property type="molecule type" value="Genomic_DNA"/>
</dbReference>
<dbReference type="Gene3D" id="3.90.230.10">
    <property type="entry name" value="Creatinase/methionine aminopeptidase superfamily"/>
    <property type="match status" value="1"/>
</dbReference>
<dbReference type="eggNOG" id="arCOG01001">
    <property type="taxonomic scope" value="Archaea"/>
</dbReference>
<dbReference type="SUPFAM" id="SSF55920">
    <property type="entry name" value="Creatinase/aminopeptidase"/>
    <property type="match status" value="1"/>
</dbReference>
<proteinExistence type="inferred from homology"/>
<dbReference type="SUPFAM" id="SSF46785">
    <property type="entry name" value="Winged helix' DNA-binding domain"/>
    <property type="match status" value="1"/>
</dbReference>
<dbReference type="InterPro" id="IPR050247">
    <property type="entry name" value="Met_Aminopeptidase_Type2"/>
</dbReference>
<dbReference type="GO" id="GO:0004239">
    <property type="term" value="F:initiator methionyl aminopeptidase activity"/>
    <property type="evidence" value="ECO:0007669"/>
    <property type="project" value="UniProtKB-EC"/>
</dbReference>
<reference evidence="10 11" key="1">
    <citation type="journal article" date="2015" name="Genome Announc.">
        <title>Complete Genome Sequence of Methanosphaerula palustris E1-9CT, a Hydrogenotrophic Methanogen Isolated from a Minerotrophic Fen Peatland.</title>
        <authorList>
            <person name="Cadillo-Quiroz H."/>
            <person name="Browne P."/>
            <person name="Kyrpides N."/>
            <person name="Woyke T."/>
            <person name="Goodwin L."/>
            <person name="Detter C."/>
            <person name="Yavitt J.B."/>
            <person name="Zinder S.H."/>
        </authorList>
    </citation>
    <scope>NUCLEOTIDE SEQUENCE [LARGE SCALE GENOMIC DNA]</scope>
    <source>
        <strain evidence="11">ATCC BAA-1556 / DSM 19958 / E1-9c</strain>
    </source>
</reference>
<dbReference type="InterPro" id="IPR036390">
    <property type="entry name" value="WH_DNA-bd_sf"/>
</dbReference>
<keyword evidence="7 10" id="KW-0378">Hydrolase</keyword>
<dbReference type="InterPro" id="IPR018349">
    <property type="entry name" value="Pept_M24A_MAP2_BS"/>
</dbReference>
<dbReference type="RefSeq" id="WP_012619173.1">
    <property type="nucleotide sequence ID" value="NC_011832.1"/>
</dbReference>
<dbReference type="Gene3D" id="1.10.10.10">
    <property type="entry name" value="Winged helix-like DNA-binding domain superfamily/Winged helix DNA-binding domain"/>
    <property type="match status" value="1"/>
</dbReference>
<comment type="function">
    <text evidence="8">Removes the N-terminal methionine from nascent proteins. The N-terminal methionine is often cleaved when the second residue in the primary sequence is small and uncharged (Met-Ala-, Cys, Gly, Pro, Ser, Thr, or Val).</text>
</comment>
<dbReference type="GO" id="GO:0070006">
    <property type="term" value="F:metalloaminopeptidase activity"/>
    <property type="evidence" value="ECO:0007669"/>
    <property type="project" value="InterPro"/>
</dbReference>
<dbReference type="PRINTS" id="PR00599">
    <property type="entry name" value="MAPEPTIDASE"/>
</dbReference>
<keyword evidence="4 8" id="KW-0031">Aminopeptidase</keyword>
<protein>
    <recommendedName>
        <fullName evidence="8">Methionine aminopeptidase</fullName>
        <ecNumber evidence="8">3.4.11.18</ecNumber>
    </recommendedName>
</protein>
<dbReference type="OrthoDB" id="372008at2157"/>
<comment type="cofactor">
    <cofactor evidence="8">
        <name>Co(2+)</name>
        <dbReference type="ChEBI" id="CHEBI:48828"/>
    </cofactor>
    <cofactor evidence="8">
        <name>Zn(2+)</name>
        <dbReference type="ChEBI" id="CHEBI:29105"/>
    </cofactor>
    <cofactor evidence="8">
        <name>Mn(2+)</name>
        <dbReference type="ChEBI" id="CHEBI:29035"/>
    </cofactor>
    <cofactor evidence="8">
        <name>Fe(2+)</name>
        <dbReference type="ChEBI" id="CHEBI:29033"/>
    </cofactor>
    <text evidence="8">Binds 2 divalent metal cations per subunit. Has a high-affinity and a low affinity metal-binding site. The true nature of the physiological cofactor is under debate. The enzyme is active with cobalt, zinc, manganese or divalent iron ions.</text>
</comment>
<dbReference type="PANTHER" id="PTHR45777">
    <property type="entry name" value="METHIONINE AMINOPEPTIDASE 2"/>
    <property type="match status" value="1"/>
</dbReference>
<name>B8GF48_METPE</name>
<dbReference type="InterPro" id="IPR000994">
    <property type="entry name" value="Pept_M24"/>
</dbReference>
<organism evidence="10 11">
    <name type="scientific">Methanosphaerula palustris (strain ATCC BAA-1556 / DSM 19958 / E1-9c)</name>
    <dbReference type="NCBI Taxonomy" id="521011"/>
    <lineage>
        <taxon>Archaea</taxon>
        <taxon>Methanobacteriati</taxon>
        <taxon>Methanobacteriota</taxon>
        <taxon>Stenosarchaea group</taxon>
        <taxon>Methanomicrobia</taxon>
        <taxon>Methanomicrobiales</taxon>
        <taxon>Methanoregulaceae</taxon>
        <taxon>Methanosphaerula</taxon>
    </lineage>
</organism>
<keyword evidence="5 8" id="KW-0645">Protease</keyword>
<evidence type="ECO:0000256" key="3">
    <source>
        <dbReference type="ARBA" id="ARBA00001954"/>
    </source>
</evidence>
<evidence type="ECO:0000256" key="4">
    <source>
        <dbReference type="ARBA" id="ARBA00022438"/>
    </source>
</evidence>
<keyword evidence="11" id="KW-1185">Reference proteome</keyword>